<dbReference type="PANTHER" id="PTHR40260:SF2">
    <property type="entry name" value="BLR8190 PROTEIN"/>
    <property type="match status" value="1"/>
</dbReference>
<feature type="domain" description="EthD" evidence="1">
    <location>
        <begin position="13"/>
        <end position="89"/>
    </location>
</feature>
<dbReference type="Proteomes" id="UP000248887">
    <property type="component" value="Unassembled WGS sequence"/>
</dbReference>
<dbReference type="PANTHER" id="PTHR40260">
    <property type="entry name" value="BLR8190 PROTEIN"/>
    <property type="match status" value="1"/>
</dbReference>
<dbReference type="InterPro" id="IPR011008">
    <property type="entry name" value="Dimeric_a/b-barrel"/>
</dbReference>
<dbReference type="InterPro" id="IPR009799">
    <property type="entry name" value="EthD_dom"/>
</dbReference>
<dbReference type="AlphaFoldDB" id="A0A2W5R835"/>
<accession>A0A2W5R835</accession>
<dbReference type="NCBIfam" id="TIGR02118">
    <property type="entry name" value="EthD family reductase"/>
    <property type="match status" value="1"/>
</dbReference>
<evidence type="ECO:0000313" key="2">
    <source>
        <dbReference type="EMBL" id="PZQ83085.1"/>
    </source>
</evidence>
<proteinExistence type="predicted"/>
<gene>
    <name evidence="2" type="ORF">DI549_09390</name>
</gene>
<dbReference type="Pfam" id="PF07110">
    <property type="entry name" value="EthD"/>
    <property type="match status" value="1"/>
</dbReference>
<organism evidence="2 3">
    <name type="scientific">Ancylobacter novellus</name>
    <name type="common">Thiobacillus novellus</name>
    <dbReference type="NCBI Taxonomy" id="921"/>
    <lineage>
        <taxon>Bacteria</taxon>
        <taxon>Pseudomonadati</taxon>
        <taxon>Pseudomonadota</taxon>
        <taxon>Alphaproteobacteria</taxon>
        <taxon>Hyphomicrobiales</taxon>
        <taxon>Xanthobacteraceae</taxon>
        <taxon>Ancylobacter</taxon>
    </lineage>
</organism>
<protein>
    <submittedName>
        <fullName evidence="2">EthD family reductase</fullName>
    </submittedName>
</protein>
<comment type="caution">
    <text evidence="2">The sequence shown here is derived from an EMBL/GenBank/DDBJ whole genome shotgun (WGS) entry which is preliminary data.</text>
</comment>
<sequence>MKRVIVLYGTPDDPAAFDRHYAEVHTPLTLAMPKLAGFAISRGPVAASPDADAPYLVATLDYASEADLAASLGSPEGQAAVGDLANFASGGVRLLTIDVQTIL</sequence>
<evidence type="ECO:0000259" key="1">
    <source>
        <dbReference type="Pfam" id="PF07110"/>
    </source>
</evidence>
<reference evidence="2 3" key="1">
    <citation type="submission" date="2017-08" db="EMBL/GenBank/DDBJ databases">
        <title>Infants hospitalized years apart are colonized by the same room-sourced microbial strains.</title>
        <authorList>
            <person name="Brooks B."/>
            <person name="Olm M.R."/>
            <person name="Firek B.A."/>
            <person name="Baker R."/>
            <person name="Thomas B.C."/>
            <person name="Morowitz M.J."/>
            <person name="Banfield J.F."/>
        </authorList>
    </citation>
    <scope>NUCLEOTIDE SEQUENCE [LARGE SCALE GENOMIC DNA]</scope>
    <source>
        <strain evidence="2">S2_005_001_R2_27</strain>
    </source>
</reference>
<dbReference type="EMBL" id="QFQD01000024">
    <property type="protein sequence ID" value="PZQ83085.1"/>
    <property type="molecule type" value="Genomic_DNA"/>
</dbReference>
<evidence type="ECO:0000313" key="3">
    <source>
        <dbReference type="Proteomes" id="UP000248887"/>
    </source>
</evidence>
<dbReference type="Gene3D" id="3.30.70.100">
    <property type="match status" value="1"/>
</dbReference>
<dbReference type="SUPFAM" id="SSF54909">
    <property type="entry name" value="Dimeric alpha+beta barrel"/>
    <property type="match status" value="1"/>
</dbReference>
<name>A0A2W5R835_ANCNO</name>
<dbReference type="GO" id="GO:0016491">
    <property type="term" value="F:oxidoreductase activity"/>
    <property type="evidence" value="ECO:0007669"/>
    <property type="project" value="InterPro"/>
</dbReference>